<evidence type="ECO:0000313" key="3">
    <source>
        <dbReference type="Proteomes" id="UP000828390"/>
    </source>
</evidence>
<dbReference type="Pfam" id="PF00314">
    <property type="entry name" value="Thaumatin"/>
    <property type="match status" value="1"/>
</dbReference>
<evidence type="ECO:0000256" key="1">
    <source>
        <dbReference type="PIRSR" id="PIRSR002703-1"/>
    </source>
</evidence>
<proteinExistence type="predicted"/>
<reference evidence="2" key="1">
    <citation type="journal article" date="2019" name="bioRxiv">
        <title>The Genome of the Zebra Mussel, Dreissena polymorpha: A Resource for Invasive Species Research.</title>
        <authorList>
            <person name="McCartney M.A."/>
            <person name="Auch B."/>
            <person name="Kono T."/>
            <person name="Mallez S."/>
            <person name="Zhang Y."/>
            <person name="Obille A."/>
            <person name="Becker A."/>
            <person name="Abrahante J.E."/>
            <person name="Garbe J."/>
            <person name="Badalamenti J.P."/>
            <person name="Herman A."/>
            <person name="Mangelson H."/>
            <person name="Liachko I."/>
            <person name="Sullivan S."/>
            <person name="Sone E.D."/>
            <person name="Koren S."/>
            <person name="Silverstein K.A.T."/>
            <person name="Beckman K.B."/>
            <person name="Gohl D.M."/>
        </authorList>
    </citation>
    <scope>NUCLEOTIDE SEQUENCE</scope>
    <source>
        <strain evidence="2">Duluth1</strain>
        <tissue evidence="2">Whole animal</tissue>
    </source>
</reference>
<keyword evidence="1" id="KW-1015">Disulfide bond</keyword>
<protein>
    <recommendedName>
        <fullName evidence="4">Thaumatin-like protein</fullName>
    </recommendedName>
</protein>
<feature type="disulfide bond" evidence="1">
    <location>
        <begin position="52"/>
        <end position="61"/>
    </location>
</feature>
<feature type="disulfide bond" evidence="1">
    <location>
        <begin position="25"/>
        <end position="85"/>
    </location>
</feature>
<gene>
    <name evidence="2" type="ORF">DPMN_098693</name>
</gene>
<dbReference type="SUPFAM" id="SSF49870">
    <property type="entry name" value="Osmotin, thaumatin-like protein"/>
    <property type="match status" value="1"/>
</dbReference>
<dbReference type="AlphaFoldDB" id="A0A9D4LE75"/>
<dbReference type="SMART" id="SM00205">
    <property type="entry name" value="THN"/>
    <property type="match status" value="1"/>
</dbReference>
<dbReference type="InterPro" id="IPR037176">
    <property type="entry name" value="Osmotin/thaumatin-like_sf"/>
</dbReference>
<dbReference type="Proteomes" id="UP000828390">
    <property type="component" value="Unassembled WGS sequence"/>
</dbReference>
<accession>A0A9D4LE75</accession>
<comment type="caution">
    <text evidence="2">The sequence shown here is derived from an EMBL/GenBank/DDBJ whole genome shotgun (WGS) entry which is preliminary data.</text>
</comment>
<keyword evidence="3" id="KW-1185">Reference proteome</keyword>
<feature type="disulfide bond" evidence="1">
    <location>
        <begin position="62"/>
        <end position="72"/>
    </location>
</feature>
<dbReference type="PROSITE" id="PS51367">
    <property type="entry name" value="THAUMATIN_2"/>
    <property type="match status" value="1"/>
</dbReference>
<dbReference type="Gene3D" id="2.60.110.10">
    <property type="entry name" value="Thaumatin"/>
    <property type="match status" value="1"/>
</dbReference>
<reference evidence="2" key="2">
    <citation type="submission" date="2020-11" db="EMBL/GenBank/DDBJ databases">
        <authorList>
            <person name="McCartney M.A."/>
            <person name="Auch B."/>
            <person name="Kono T."/>
            <person name="Mallez S."/>
            <person name="Becker A."/>
            <person name="Gohl D.M."/>
            <person name="Silverstein K.A.T."/>
            <person name="Koren S."/>
            <person name="Bechman K.B."/>
            <person name="Herman A."/>
            <person name="Abrahante J.E."/>
            <person name="Garbe J."/>
        </authorList>
    </citation>
    <scope>NUCLEOTIDE SEQUENCE</scope>
    <source>
        <strain evidence="2">Duluth1</strain>
        <tissue evidence="2">Whole animal</tissue>
    </source>
</reference>
<sequence length="118" mass="12914">MSMQPVAGTHAGQPSGDRYCRRAGCNSDLNRSCPLELQVRGTGGVVACKSACTAFNRDDYCCRGAHNTPATCPPFQYSRVFKSACPQAYSYAYDDQTSTFTCDNQWPGQTHYDITFCG</sequence>
<evidence type="ECO:0008006" key="4">
    <source>
        <dbReference type="Google" id="ProtNLM"/>
    </source>
</evidence>
<name>A0A9D4LE75_DREPO</name>
<feature type="disulfide bond" evidence="1">
    <location>
        <begin position="20"/>
        <end position="102"/>
    </location>
</feature>
<dbReference type="PIRSF" id="PIRSF002703">
    <property type="entry name" value="Thaumatin"/>
    <property type="match status" value="1"/>
</dbReference>
<feature type="disulfide bond" evidence="1">
    <location>
        <begin position="33"/>
        <end position="48"/>
    </location>
</feature>
<dbReference type="InterPro" id="IPR001938">
    <property type="entry name" value="Thaumatin"/>
</dbReference>
<dbReference type="EMBL" id="JAIWYP010000003">
    <property type="protein sequence ID" value="KAH3856113.1"/>
    <property type="molecule type" value="Genomic_DNA"/>
</dbReference>
<dbReference type="PANTHER" id="PTHR31048">
    <property type="entry name" value="OS03G0233200 PROTEIN"/>
    <property type="match status" value="1"/>
</dbReference>
<evidence type="ECO:0000313" key="2">
    <source>
        <dbReference type="EMBL" id="KAH3856113.1"/>
    </source>
</evidence>
<organism evidence="2 3">
    <name type="scientific">Dreissena polymorpha</name>
    <name type="common">Zebra mussel</name>
    <name type="synonym">Mytilus polymorpha</name>
    <dbReference type="NCBI Taxonomy" id="45954"/>
    <lineage>
        <taxon>Eukaryota</taxon>
        <taxon>Metazoa</taxon>
        <taxon>Spiralia</taxon>
        <taxon>Lophotrochozoa</taxon>
        <taxon>Mollusca</taxon>
        <taxon>Bivalvia</taxon>
        <taxon>Autobranchia</taxon>
        <taxon>Heteroconchia</taxon>
        <taxon>Euheterodonta</taxon>
        <taxon>Imparidentia</taxon>
        <taxon>Neoheterodontei</taxon>
        <taxon>Myida</taxon>
        <taxon>Dreissenoidea</taxon>
        <taxon>Dreissenidae</taxon>
        <taxon>Dreissena</taxon>
    </lineage>
</organism>